<name>A0A1C6SFV3_9ACTN</name>
<evidence type="ECO:0000313" key="3">
    <source>
        <dbReference type="Proteomes" id="UP000198906"/>
    </source>
</evidence>
<dbReference type="Gene3D" id="3.40.50.12780">
    <property type="entry name" value="N-terminal domain of ligase-like"/>
    <property type="match status" value="1"/>
</dbReference>
<dbReference type="Proteomes" id="UP000198906">
    <property type="component" value="Unassembled WGS sequence"/>
</dbReference>
<dbReference type="InterPro" id="IPR000873">
    <property type="entry name" value="AMP-dep_synth/lig_dom"/>
</dbReference>
<sequence length="157" mass="15630">MTLLPALRGSGVDRADALRVAGRTLSSEALQGCANAVADRIRGARAVAVEAAPSIEAMVGMVQALQAGVPLVPVSGARILVSGDAPLAPAVNERIRLLTSHSLIQGYGTTETLIAVTGRADARGTPGTAGIALPACRPACSVGTVGRCPPTASPSAN</sequence>
<dbReference type="SUPFAM" id="SSF56801">
    <property type="entry name" value="Acetyl-CoA synthetase-like"/>
    <property type="match status" value="1"/>
</dbReference>
<dbReference type="EMBL" id="FMHU01000002">
    <property type="protein sequence ID" value="SCL28317.1"/>
    <property type="molecule type" value="Genomic_DNA"/>
</dbReference>
<feature type="domain" description="AMP-dependent synthetase/ligase" evidence="1">
    <location>
        <begin position="75"/>
        <end position="137"/>
    </location>
</feature>
<dbReference type="AlphaFoldDB" id="A0A1C6SFV3"/>
<dbReference type="RefSeq" id="WP_245714891.1">
    <property type="nucleotide sequence ID" value="NZ_FMHU01000002.1"/>
</dbReference>
<organism evidence="2 3">
    <name type="scientific">Micromonospora inyonensis</name>
    <dbReference type="NCBI Taxonomy" id="47866"/>
    <lineage>
        <taxon>Bacteria</taxon>
        <taxon>Bacillati</taxon>
        <taxon>Actinomycetota</taxon>
        <taxon>Actinomycetes</taxon>
        <taxon>Micromonosporales</taxon>
        <taxon>Micromonosporaceae</taxon>
        <taxon>Micromonospora</taxon>
    </lineage>
</organism>
<protein>
    <submittedName>
        <fullName evidence="2">AMP-binding enzyme</fullName>
    </submittedName>
</protein>
<dbReference type="InterPro" id="IPR042099">
    <property type="entry name" value="ANL_N_sf"/>
</dbReference>
<reference evidence="3" key="1">
    <citation type="submission" date="2016-06" db="EMBL/GenBank/DDBJ databases">
        <authorList>
            <person name="Varghese N."/>
        </authorList>
    </citation>
    <scope>NUCLEOTIDE SEQUENCE [LARGE SCALE GENOMIC DNA]</scope>
    <source>
        <strain evidence="3">DSM 46123</strain>
    </source>
</reference>
<dbReference type="Pfam" id="PF00501">
    <property type="entry name" value="AMP-binding"/>
    <property type="match status" value="1"/>
</dbReference>
<evidence type="ECO:0000313" key="2">
    <source>
        <dbReference type="EMBL" id="SCL28317.1"/>
    </source>
</evidence>
<keyword evidence="3" id="KW-1185">Reference proteome</keyword>
<proteinExistence type="predicted"/>
<dbReference type="STRING" id="47866.GA0074694_5077"/>
<accession>A0A1C6SFV3</accession>
<evidence type="ECO:0000259" key="1">
    <source>
        <dbReference type="Pfam" id="PF00501"/>
    </source>
</evidence>
<gene>
    <name evidence="2" type="ORF">GA0074694_5077</name>
</gene>